<feature type="domain" description="Response regulatory" evidence="8">
    <location>
        <begin position="629"/>
        <end position="749"/>
    </location>
</feature>
<feature type="transmembrane region" description="Helical" evidence="6">
    <location>
        <begin position="170"/>
        <end position="189"/>
    </location>
</feature>
<dbReference type="Gene3D" id="3.40.50.2300">
    <property type="match status" value="1"/>
</dbReference>
<dbReference type="CDD" id="cd00082">
    <property type="entry name" value="HisKA"/>
    <property type="match status" value="1"/>
</dbReference>
<dbReference type="InterPro" id="IPR013656">
    <property type="entry name" value="PAS_4"/>
</dbReference>
<dbReference type="PANTHER" id="PTHR43065:SF42">
    <property type="entry name" value="TWO-COMPONENT SENSOR PPRA"/>
    <property type="match status" value="1"/>
</dbReference>
<dbReference type="InterPro" id="IPR003661">
    <property type="entry name" value="HisK_dim/P_dom"/>
</dbReference>
<dbReference type="STRING" id="1167006.UWK_00732"/>
<dbReference type="InterPro" id="IPR003594">
    <property type="entry name" value="HATPase_dom"/>
</dbReference>
<dbReference type="eggNOG" id="COG4191">
    <property type="taxonomic scope" value="Bacteria"/>
</dbReference>
<dbReference type="Pfam" id="PF02518">
    <property type="entry name" value="HATPase_c"/>
    <property type="match status" value="1"/>
</dbReference>
<dbReference type="NCBIfam" id="TIGR00229">
    <property type="entry name" value="sensory_box"/>
    <property type="match status" value="1"/>
</dbReference>
<evidence type="ECO:0000259" key="7">
    <source>
        <dbReference type="PROSITE" id="PS50109"/>
    </source>
</evidence>
<organism evidence="9 10">
    <name type="scientific">Desulfocapsa sulfexigens (strain DSM 10523 / SB164P1)</name>
    <dbReference type="NCBI Taxonomy" id="1167006"/>
    <lineage>
        <taxon>Bacteria</taxon>
        <taxon>Pseudomonadati</taxon>
        <taxon>Thermodesulfobacteriota</taxon>
        <taxon>Desulfobulbia</taxon>
        <taxon>Desulfobulbales</taxon>
        <taxon>Desulfocapsaceae</taxon>
        <taxon>Desulfocapsa</taxon>
    </lineage>
</organism>
<feature type="transmembrane region" description="Helical" evidence="6">
    <location>
        <begin position="59"/>
        <end position="79"/>
    </location>
</feature>
<name>M1PC27_DESSD</name>
<dbReference type="InterPro" id="IPR011006">
    <property type="entry name" value="CheY-like_superfamily"/>
</dbReference>
<evidence type="ECO:0000256" key="2">
    <source>
        <dbReference type="ARBA" id="ARBA00012438"/>
    </source>
</evidence>
<dbReference type="PROSITE" id="PS50110">
    <property type="entry name" value="RESPONSE_REGULATORY"/>
    <property type="match status" value="1"/>
</dbReference>
<dbReference type="SMART" id="SM00387">
    <property type="entry name" value="HATPase_c"/>
    <property type="match status" value="1"/>
</dbReference>
<feature type="transmembrane region" description="Helical" evidence="6">
    <location>
        <begin position="91"/>
        <end position="114"/>
    </location>
</feature>
<dbReference type="RefSeq" id="WP_015403006.1">
    <property type="nucleotide sequence ID" value="NC_020304.1"/>
</dbReference>
<evidence type="ECO:0000256" key="6">
    <source>
        <dbReference type="SAM" id="Phobius"/>
    </source>
</evidence>
<keyword evidence="10" id="KW-1185">Reference proteome</keyword>
<dbReference type="Pfam" id="PF00512">
    <property type="entry name" value="HisKA"/>
    <property type="match status" value="1"/>
</dbReference>
<dbReference type="Gene3D" id="1.10.287.130">
    <property type="match status" value="1"/>
</dbReference>
<dbReference type="Pfam" id="PF00072">
    <property type="entry name" value="Response_reg"/>
    <property type="match status" value="1"/>
</dbReference>
<dbReference type="Gene3D" id="3.30.450.20">
    <property type="entry name" value="PAS domain"/>
    <property type="match status" value="1"/>
</dbReference>
<dbReference type="InterPro" id="IPR001789">
    <property type="entry name" value="Sig_transdc_resp-reg_receiver"/>
</dbReference>
<dbReference type="PRINTS" id="PR00344">
    <property type="entry name" value="BCTRLSENSOR"/>
</dbReference>
<dbReference type="InterPro" id="IPR036097">
    <property type="entry name" value="HisK_dim/P_sf"/>
</dbReference>
<dbReference type="Proteomes" id="UP000011721">
    <property type="component" value="Chromosome"/>
</dbReference>
<dbReference type="SUPFAM" id="SSF47384">
    <property type="entry name" value="Homodimeric domain of signal transducing histidine kinase"/>
    <property type="match status" value="1"/>
</dbReference>
<accession>M1PC27</accession>
<proteinExistence type="predicted"/>
<protein>
    <recommendedName>
        <fullName evidence="2">histidine kinase</fullName>
        <ecNumber evidence="2">2.7.13.3</ecNumber>
    </recommendedName>
</protein>
<evidence type="ECO:0000256" key="5">
    <source>
        <dbReference type="SAM" id="Coils"/>
    </source>
</evidence>
<dbReference type="OrthoDB" id="9813024at2"/>
<dbReference type="CDD" id="cd17546">
    <property type="entry name" value="REC_hyHK_CKI1_RcsC-like"/>
    <property type="match status" value="1"/>
</dbReference>
<dbReference type="SUPFAM" id="SSF55785">
    <property type="entry name" value="PYP-like sensor domain (PAS domain)"/>
    <property type="match status" value="1"/>
</dbReference>
<dbReference type="InterPro" id="IPR005467">
    <property type="entry name" value="His_kinase_dom"/>
</dbReference>
<dbReference type="eggNOG" id="COG0784">
    <property type="taxonomic scope" value="Bacteria"/>
</dbReference>
<dbReference type="InterPro" id="IPR035965">
    <property type="entry name" value="PAS-like_dom_sf"/>
</dbReference>
<dbReference type="GO" id="GO:0000155">
    <property type="term" value="F:phosphorelay sensor kinase activity"/>
    <property type="evidence" value="ECO:0007669"/>
    <property type="project" value="InterPro"/>
</dbReference>
<keyword evidence="6" id="KW-0472">Membrane</keyword>
<evidence type="ECO:0000313" key="10">
    <source>
        <dbReference type="Proteomes" id="UP000011721"/>
    </source>
</evidence>
<dbReference type="SMART" id="SM00448">
    <property type="entry name" value="REC"/>
    <property type="match status" value="1"/>
</dbReference>
<dbReference type="PANTHER" id="PTHR43065">
    <property type="entry name" value="SENSOR HISTIDINE KINASE"/>
    <property type="match status" value="1"/>
</dbReference>
<evidence type="ECO:0000256" key="4">
    <source>
        <dbReference type="PROSITE-ProRule" id="PRU00169"/>
    </source>
</evidence>
<keyword evidence="6" id="KW-0812">Transmembrane</keyword>
<dbReference type="SMART" id="SM00388">
    <property type="entry name" value="HisKA"/>
    <property type="match status" value="1"/>
</dbReference>
<keyword evidence="5" id="KW-0175">Coiled coil</keyword>
<evidence type="ECO:0000256" key="3">
    <source>
        <dbReference type="ARBA" id="ARBA00022553"/>
    </source>
</evidence>
<feature type="modified residue" description="4-aspartylphosphate" evidence="4">
    <location>
        <position position="683"/>
    </location>
</feature>
<evidence type="ECO:0000256" key="1">
    <source>
        <dbReference type="ARBA" id="ARBA00000085"/>
    </source>
</evidence>
<feature type="transmembrane region" description="Helical" evidence="6">
    <location>
        <begin position="148"/>
        <end position="164"/>
    </location>
</feature>
<feature type="coiled-coil region" evidence="5">
    <location>
        <begin position="231"/>
        <end position="265"/>
    </location>
</feature>
<sequence>MTESHPAFSAGNSLSKSSFVEDERVRLLYMQAPVSNTVIFLVSFLYYSLLQPRLDSPLLLVWLLALFVTASYRIGLWYLRKKRPELRSSSGWLVSYCVGCGLVGVAWSLVYFLLNDENDPFVFAALVFLAFGVISVAVPVLAASLPAVILYILPQGAVLAGNLFCYQDSSYQWLALAVTIYLIMTILFARNLNKNILRSIRLQEENALLIDELNDEIDEREGLIVRGTLELQERNQELMKEIESRESTEEQLRRANADLDATLLAIPDLMFELDRRGKYIEIWAQDATLLAAQEEILLGHTVSEILPADASRVVMEAIEKAAEQGISHGQIIRLPLAEGEHWFELSTSKKQVSETSFHFLMLARDITEKQQMEEELFRAKKLESVGVLAGGIAHDFNNILSVILGNIELATAHLKKNDTAFSLLADAQKAAKRATKLTQQLLTFSKGGEPVKECTALAQLIQESADFVLHGSKVSCEYFFPDDLWMVQVDSGQVSQVIQNLVINAIHAMPLGGTMNISCENIEAGSSELLVSRHSDDFFVRITLQDSGSGIPQEIINNIFDPYFSTKEEGNGLGLAISHTIILKHHGSITVHSSPGQGTTFNIYLPADPGAVCSTNKNEKSMPLPRASRIMVMDDDKMIRVLVEAQLASLGHEAILAVDGNEAIRLYQEMEAKGTPVDLVIMDLTIPGGMGGKEAARKLLQLAPEAKIIVSSGYSNDQVLSHYRDYGFCAAVSKPFDMKELREGINSALSPE</sequence>
<dbReference type="EC" id="2.7.13.3" evidence="2"/>
<dbReference type="SUPFAM" id="SSF52172">
    <property type="entry name" value="CheY-like"/>
    <property type="match status" value="1"/>
</dbReference>
<dbReference type="InterPro" id="IPR036890">
    <property type="entry name" value="HATPase_C_sf"/>
</dbReference>
<dbReference type="PROSITE" id="PS50109">
    <property type="entry name" value="HIS_KIN"/>
    <property type="match status" value="1"/>
</dbReference>
<dbReference type="Pfam" id="PF08448">
    <property type="entry name" value="PAS_4"/>
    <property type="match status" value="1"/>
</dbReference>
<dbReference type="KEGG" id="dsf:UWK_00732"/>
<feature type="domain" description="Histidine kinase" evidence="7">
    <location>
        <begin position="391"/>
        <end position="609"/>
    </location>
</feature>
<dbReference type="AlphaFoldDB" id="M1PC27"/>
<dbReference type="HOGENOM" id="CLU_000445_114_51_7"/>
<gene>
    <name evidence="9" type="ordered locus">UWK_00732</name>
</gene>
<feature type="transmembrane region" description="Helical" evidence="6">
    <location>
        <begin position="27"/>
        <end position="47"/>
    </location>
</feature>
<evidence type="ECO:0000259" key="8">
    <source>
        <dbReference type="PROSITE" id="PS50110"/>
    </source>
</evidence>
<dbReference type="InterPro" id="IPR000014">
    <property type="entry name" value="PAS"/>
</dbReference>
<dbReference type="Gene3D" id="3.30.565.10">
    <property type="entry name" value="Histidine kinase-like ATPase, C-terminal domain"/>
    <property type="match status" value="1"/>
</dbReference>
<evidence type="ECO:0000313" key="9">
    <source>
        <dbReference type="EMBL" id="AGF77310.1"/>
    </source>
</evidence>
<keyword evidence="3 4" id="KW-0597">Phosphoprotein</keyword>
<feature type="transmembrane region" description="Helical" evidence="6">
    <location>
        <begin position="120"/>
        <end position="141"/>
    </location>
</feature>
<comment type="catalytic activity">
    <reaction evidence="1">
        <text>ATP + protein L-histidine = ADP + protein N-phospho-L-histidine.</text>
        <dbReference type="EC" id="2.7.13.3"/>
    </reaction>
</comment>
<keyword evidence="6" id="KW-1133">Transmembrane helix</keyword>
<reference evidence="10" key="1">
    <citation type="journal article" date="2013" name="Stand. Genomic Sci.">
        <title>Complete genome sequence of Desulfocapsa sulfexigens, a marine deltaproteobacterium specialized in disproportionating inorganic sulfur compounds.</title>
        <authorList>
            <person name="Finster K.W."/>
            <person name="Kjeldsen K.U."/>
            <person name="Kube M."/>
            <person name="Reinhardt R."/>
            <person name="Mussmann M."/>
            <person name="Amann R."/>
            <person name="Schreiber L."/>
        </authorList>
    </citation>
    <scope>NUCLEOTIDE SEQUENCE [LARGE SCALE GENOMIC DNA]</scope>
    <source>
        <strain evidence="10">DSM 10523 / SB164P1</strain>
    </source>
</reference>
<dbReference type="EMBL" id="CP003985">
    <property type="protein sequence ID" value="AGF77310.1"/>
    <property type="molecule type" value="Genomic_DNA"/>
</dbReference>
<dbReference type="SUPFAM" id="SSF55874">
    <property type="entry name" value="ATPase domain of HSP90 chaperone/DNA topoisomerase II/histidine kinase"/>
    <property type="match status" value="1"/>
</dbReference>
<dbReference type="InterPro" id="IPR004358">
    <property type="entry name" value="Sig_transdc_His_kin-like_C"/>
</dbReference>